<dbReference type="PROSITE" id="PS50086">
    <property type="entry name" value="TBC_RABGAP"/>
    <property type="match status" value="1"/>
</dbReference>
<gene>
    <name evidence="3" type="ORF">TRSC58_05031</name>
</gene>
<dbReference type="OrthoDB" id="26371at2759"/>
<dbReference type="EMBL" id="AUPL01005031">
    <property type="protein sequence ID" value="ESL07282.1"/>
    <property type="molecule type" value="Genomic_DNA"/>
</dbReference>
<dbReference type="GO" id="GO:0005096">
    <property type="term" value="F:GTPase activator activity"/>
    <property type="evidence" value="ECO:0007669"/>
    <property type="project" value="TreeGrafter"/>
</dbReference>
<dbReference type="Pfam" id="PF00566">
    <property type="entry name" value="RabGAP-TBC"/>
    <property type="match status" value="1"/>
</dbReference>
<accession>A0A061J1W3</accession>
<evidence type="ECO:0000259" key="2">
    <source>
        <dbReference type="PROSITE" id="PS50086"/>
    </source>
</evidence>
<protein>
    <recommendedName>
        <fullName evidence="2">Rab-GAP TBC domain-containing protein</fullName>
    </recommendedName>
</protein>
<dbReference type="PANTHER" id="PTHR22957">
    <property type="entry name" value="TBC1 DOMAIN FAMILY MEMBER GTPASE-ACTIVATING PROTEIN"/>
    <property type="match status" value="1"/>
</dbReference>
<evidence type="ECO:0000313" key="4">
    <source>
        <dbReference type="Proteomes" id="UP000031737"/>
    </source>
</evidence>
<dbReference type="Proteomes" id="UP000031737">
    <property type="component" value="Unassembled WGS sequence"/>
</dbReference>
<name>A0A061J1W3_TRYRA</name>
<comment type="caution">
    <text evidence="3">The sequence shown here is derived from an EMBL/GenBank/DDBJ whole genome shotgun (WGS) entry which is preliminary data.</text>
</comment>
<evidence type="ECO:0000313" key="3">
    <source>
        <dbReference type="EMBL" id="ESL07282.1"/>
    </source>
</evidence>
<organism evidence="3 4">
    <name type="scientific">Trypanosoma rangeli SC58</name>
    <dbReference type="NCBI Taxonomy" id="429131"/>
    <lineage>
        <taxon>Eukaryota</taxon>
        <taxon>Discoba</taxon>
        <taxon>Euglenozoa</taxon>
        <taxon>Kinetoplastea</taxon>
        <taxon>Metakinetoplastina</taxon>
        <taxon>Trypanosomatida</taxon>
        <taxon>Trypanosomatidae</taxon>
        <taxon>Trypanosoma</taxon>
        <taxon>Herpetosoma</taxon>
    </lineage>
</organism>
<dbReference type="SMART" id="SM00164">
    <property type="entry name" value="TBC"/>
    <property type="match status" value="1"/>
</dbReference>
<feature type="domain" description="Rab-GAP TBC" evidence="2">
    <location>
        <begin position="134"/>
        <end position="449"/>
    </location>
</feature>
<reference evidence="3" key="1">
    <citation type="submission" date="2013-07" db="EMBL/GenBank/DDBJ databases">
        <authorList>
            <person name="Stoco P.H."/>
            <person name="Wagner G."/>
            <person name="Gerber A."/>
            <person name="Zaha A."/>
            <person name="Thompson C."/>
            <person name="Bartholomeu D.C."/>
            <person name="Luckemeyer D.D."/>
            <person name="Bahia D."/>
            <person name="Loreto E."/>
            <person name="Prestes E.B."/>
            <person name="Lima F.M."/>
            <person name="Rodrigues-Luiz G."/>
            <person name="Vallejo G.A."/>
            <person name="Filho J.F."/>
            <person name="Monteiro K.M."/>
            <person name="Tyler K.M."/>
            <person name="de Almeida L.G."/>
            <person name="Ortiz M.F."/>
            <person name="Siervo M.A."/>
            <person name="de Moraes M.H."/>
            <person name="Cunha O.L."/>
            <person name="Mendonca-Neto R."/>
            <person name="Silva R."/>
            <person name="Teixeira S.M."/>
            <person name="Murta S.M."/>
            <person name="Sincero T.C."/>
            <person name="Mendes T.A."/>
            <person name="Urmenyi T.P."/>
            <person name="Silva V.G."/>
            <person name="da Rocha W.D."/>
            <person name="Andersson B."/>
            <person name="Romanha A.J."/>
            <person name="Steindel M."/>
            <person name="de Vasconcelos A.T."/>
            <person name="Grisard E.C."/>
        </authorList>
    </citation>
    <scope>NUCLEOTIDE SEQUENCE [LARGE SCALE GENOMIC DNA]</scope>
    <source>
        <strain evidence="3">SC58</strain>
    </source>
</reference>
<dbReference type="Gene3D" id="1.10.8.270">
    <property type="entry name" value="putative rabgap domain of human tbc1 domain family member 14 like domains"/>
    <property type="match status" value="1"/>
</dbReference>
<dbReference type="SUPFAM" id="SSF47923">
    <property type="entry name" value="Ypt/Rab-GAP domain of gyp1p"/>
    <property type="match status" value="2"/>
</dbReference>
<feature type="region of interest" description="Disordered" evidence="1">
    <location>
        <begin position="77"/>
        <end position="98"/>
    </location>
</feature>
<evidence type="ECO:0000256" key="1">
    <source>
        <dbReference type="SAM" id="MobiDB-lite"/>
    </source>
</evidence>
<dbReference type="VEuPathDB" id="TriTrypDB:TRSC58_05031"/>
<dbReference type="AlphaFoldDB" id="A0A061J1W3"/>
<proteinExistence type="predicted"/>
<dbReference type="InterPro" id="IPR035969">
    <property type="entry name" value="Rab-GAP_TBC_sf"/>
</dbReference>
<dbReference type="InterPro" id="IPR000195">
    <property type="entry name" value="Rab-GAP-TBC_dom"/>
</dbReference>
<feature type="compositionally biased region" description="Basic and acidic residues" evidence="1">
    <location>
        <begin position="1"/>
        <end position="11"/>
    </location>
</feature>
<feature type="region of interest" description="Disordered" evidence="1">
    <location>
        <begin position="1"/>
        <end position="33"/>
    </location>
</feature>
<keyword evidence="4" id="KW-1185">Reference proteome</keyword>
<sequence>MRATEAEENRRGNSASFAREPRRGASVTKGPGVAVRASPGTKYLIYGLVVLSGNTPSTRSRALEKRGVYMSNLDADEGAAEEASRPPVSTAVGASSGVTSVREHNRMMDMLASMPLGDSPEERSSVRGYAWGGTVPTHVRPCLWRLLCGYMPCGPASFSRQQAELHRKREEYDNFVAKYYKITMADFIQLSTLHEIEPRRGKQRVGACTTQAGNSAETVPWTTPTNTSVVTMAMPPDDRAILSQIALDLPRHTYALFHLSHTASALARCLFLWSRRYPAVGYVQGIDDIMVVFFFVFLEGAFMEYNMPSRQQLQENPAEAGDSDAQQAPQHALIPATVVYSSNVNELDAAIKQLPANLFRAAEADAYFCGGFFLSWLQDNFVHGQPGIMRSMKLMEALLGKVDFALLDSILSHGIQLIDCCFQWVHCLLARELPLELLVLLWEKYMAIESSEMVLDFHAYVCVALMMHLRLKMLGKPLDVVLQLLKDPLERRASPPPPGPGNDGVYNPAWLEGLILTASQLFHDYPASSLS</sequence>
<dbReference type="Gene3D" id="1.10.472.80">
    <property type="entry name" value="Ypt/Rab-GAP domain of gyp1p, domain 3"/>
    <property type="match status" value="1"/>
</dbReference>
<dbReference type="PANTHER" id="PTHR22957:SF212">
    <property type="entry name" value="RELATED TO THE N TERMINUS OF TRE ONCOGENE, ISOFORM A"/>
    <property type="match status" value="1"/>
</dbReference>